<protein>
    <recommendedName>
        <fullName evidence="3">BTB domain-containing protein</fullName>
    </recommendedName>
</protein>
<evidence type="ECO:0000313" key="2">
    <source>
        <dbReference type="Proteomes" id="UP001150238"/>
    </source>
</evidence>
<comment type="caution">
    <text evidence="1">The sequence shown here is derived from an EMBL/GenBank/DDBJ whole genome shotgun (WGS) entry which is preliminary data.</text>
</comment>
<name>A0A9W9A011_9AGAR</name>
<sequence length="363" mass="40506">MNIQETPAKASLDIATLSHTDIWFKDGNIVLIAGSFAFKVHSGQLERHSEMFAGMLDVPQPTVQDVLDECPVVEMHDSPDDLYHFLIALYDGLQVPFPRPVMFAHLAAVLRISTKYIVSHLRHQCLARLKSDWPSTLEGWDARENEASSPRGCYSPRQYTAHPILVIELAIELGLNEILPSAFYDLSRYGPSKIMYGTPGVGSVLISPGIEPRPVCLSNQLLVRTLQGRELAQNYLINFLSSHLENRQPSSGCWYRNSSPPSKAHPCAQAFQQMYIDIFRCIGGVSIGRDADPLFTLSQGMDRLTRPDKSEGERARALMCGSCKVELLCDCTKGREAAWALIPEWFGLVEESKEVSRDGNRVD</sequence>
<proteinExistence type="predicted"/>
<dbReference type="InterPro" id="IPR011333">
    <property type="entry name" value="SKP1/BTB/POZ_sf"/>
</dbReference>
<accession>A0A9W9A011</accession>
<organism evidence="1 2">
    <name type="scientific">Lentinula lateritia</name>
    <dbReference type="NCBI Taxonomy" id="40482"/>
    <lineage>
        <taxon>Eukaryota</taxon>
        <taxon>Fungi</taxon>
        <taxon>Dikarya</taxon>
        <taxon>Basidiomycota</taxon>
        <taxon>Agaricomycotina</taxon>
        <taxon>Agaricomycetes</taxon>
        <taxon>Agaricomycetidae</taxon>
        <taxon>Agaricales</taxon>
        <taxon>Marasmiineae</taxon>
        <taxon>Omphalotaceae</taxon>
        <taxon>Lentinula</taxon>
    </lineage>
</organism>
<dbReference type="Gene3D" id="3.30.710.10">
    <property type="entry name" value="Potassium Channel Kv1.1, Chain A"/>
    <property type="match status" value="1"/>
</dbReference>
<gene>
    <name evidence="1" type="ORF">C8J55DRAFT_459621</name>
</gene>
<evidence type="ECO:0008006" key="3">
    <source>
        <dbReference type="Google" id="ProtNLM"/>
    </source>
</evidence>
<reference evidence="1" key="1">
    <citation type="submission" date="2022-08" db="EMBL/GenBank/DDBJ databases">
        <authorList>
            <consortium name="DOE Joint Genome Institute"/>
            <person name="Min B."/>
            <person name="Riley R."/>
            <person name="Sierra-Patev S."/>
            <person name="Naranjo-Ortiz M."/>
            <person name="Looney B."/>
            <person name="Konkel Z."/>
            <person name="Slot J.C."/>
            <person name="Sakamoto Y."/>
            <person name="Steenwyk J.L."/>
            <person name="Rokas A."/>
            <person name="Carro J."/>
            <person name="Camarero S."/>
            <person name="Ferreira P."/>
            <person name="Molpeceres G."/>
            <person name="Ruiz-Duenas F.J."/>
            <person name="Serrano A."/>
            <person name="Henrissat B."/>
            <person name="Drula E."/>
            <person name="Hughes K.W."/>
            <person name="Mata J.L."/>
            <person name="Ishikawa N.K."/>
            <person name="Vargas-Isla R."/>
            <person name="Ushijima S."/>
            <person name="Smith C.A."/>
            <person name="Ahrendt S."/>
            <person name="Andreopoulos W."/>
            <person name="He G."/>
            <person name="Labutti K."/>
            <person name="Lipzen A."/>
            <person name="Ng V."/>
            <person name="Sandor L."/>
            <person name="Barry K."/>
            <person name="Martinez A.T."/>
            <person name="Xiao Y."/>
            <person name="Gibbons J.G."/>
            <person name="Terashima K."/>
            <person name="Hibbett D.S."/>
            <person name="Grigoriev I.V."/>
        </authorList>
    </citation>
    <scope>NUCLEOTIDE SEQUENCE</scope>
    <source>
        <strain evidence="1">Sp2 HRB7682 ss15</strain>
    </source>
</reference>
<dbReference type="AlphaFoldDB" id="A0A9W9A011"/>
<dbReference type="Proteomes" id="UP001150238">
    <property type="component" value="Unassembled WGS sequence"/>
</dbReference>
<reference evidence="1" key="2">
    <citation type="journal article" date="2023" name="Proc. Natl. Acad. Sci. U.S.A.">
        <title>A global phylogenomic analysis of the shiitake genus Lentinula.</title>
        <authorList>
            <person name="Sierra-Patev S."/>
            <person name="Min B."/>
            <person name="Naranjo-Ortiz M."/>
            <person name="Looney B."/>
            <person name="Konkel Z."/>
            <person name="Slot J.C."/>
            <person name="Sakamoto Y."/>
            <person name="Steenwyk J.L."/>
            <person name="Rokas A."/>
            <person name="Carro J."/>
            <person name="Camarero S."/>
            <person name="Ferreira P."/>
            <person name="Molpeceres G."/>
            <person name="Ruiz-Duenas F.J."/>
            <person name="Serrano A."/>
            <person name="Henrissat B."/>
            <person name="Drula E."/>
            <person name="Hughes K.W."/>
            <person name="Mata J.L."/>
            <person name="Ishikawa N.K."/>
            <person name="Vargas-Isla R."/>
            <person name="Ushijima S."/>
            <person name="Smith C.A."/>
            <person name="Donoghue J."/>
            <person name="Ahrendt S."/>
            <person name="Andreopoulos W."/>
            <person name="He G."/>
            <person name="LaButti K."/>
            <person name="Lipzen A."/>
            <person name="Ng V."/>
            <person name="Riley R."/>
            <person name="Sandor L."/>
            <person name="Barry K."/>
            <person name="Martinez A.T."/>
            <person name="Xiao Y."/>
            <person name="Gibbons J.G."/>
            <person name="Terashima K."/>
            <person name="Grigoriev I.V."/>
            <person name="Hibbett D."/>
        </authorList>
    </citation>
    <scope>NUCLEOTIDE SEQUENCE</scope>
    <source>
        <strain evidence="1">Sp2 HRB7682 ss15</strain>
    </source>
</reference>
<evidence type="ECO:0000313" key="1">
    <source>
        <dbReference type="EMBL" id="KAJ4470588.1"/>
    </source>
</evidence>
<dbReference type="EMBL" id="JANVFS010000031">
    <property type="protein sequence ID" value="KAJ4470588.1"/>
    <property type="molecule type" value="Genomic_DNA"/>
</dbReference>